<feature type="transmembrane region" description="Helical" evidence="1">
    <location>
        <begin position="6"/>
        <end position="26"/>
    </location>
</feature>
<organism evidence="2 3">
    <name type="scientific">Natrinema saccharevitans</name>
    <dbReference type="NCBI Taxonomy" id="301967"/>
    <lineage>
        <taxon>Archaea</taxon>
        <taxon>Methanobacteriati</taxon>
        <taxon>Methanobacteriota</taxon>
        <taxon>Stenosarchaea group</taxon>
        <taxon>Halobacteria</taxon>
        <taxon>Halobacteriales</taxon>
        <taxon>Natrialbaceae</taxon>
        <taxon>Natrinema</taxon>
    </lineage>
</organism>
<dbReference type="EMBL" id="LWLN01000001">
    <property type="protein sequence ID" value="OLZ42722.1"/>
    <property type="molecule type" value="Genomic_DNA"/>
</dbReference>
<protein>
    <submittedName>
        <fullName evidence="2">Uncharacterized protein</fullName>
    </submittedName>
</protein>
<dbReference type="STRING" id="301967.A6E15_13095"/>
<evidence type="ECO:0000313" key="3">
    <source>
        <dbReference type="Proteomes" id="UP000189370"/>
    </source>
</evidence>
<sequence>MYVNSIVIELSIVWSLVLLVLVLVSVHRATERIYESLSGSSIRDDETGDGEKALADTYDSVSILVVVSTVCLHEYIDANVVSLSGYQTVVLVVGLVFAIHGAIERTYRLAVR</sequence>
<name>A0A1S8B1A5_9EURY</name>
<evidence type="ECO:0000313" key="2">
    <source>
        <dbReference type="EMBL" id="OLZ42722.1"/>
    </source>
</evidence>
<keyword evidence="1" id="KW-0472">Membrane</keyword>
<keyword evidence="1" id="KW-1133">Transmembrane helix</keyword>
<keyword evidence="3" id="KW-1185">Reference proteome</keyword>
<keyword evidence="1" id="KW-0812">Transmembrane</keyword>
<accession>A0A1S8B1A5</accession>
<gene>
    <name evidence="2" type="ORF">A6E15_13095</name>
</gene>
<dbReference type="AlphaFoldDB" id="A0A1S8B1A5"/>
<dbReference type="Proteomes" id="UP000189370">
    <property type="component" value="Unassembled WGS sequence"/>
</dbReference>
<proteinExistence type="predicted"/>
<comment type="caution">
    <text evidence="2">The sequence shown here is derived from an EMBL/GenBank/DDBJ whole genome shotgun (WGS) entry which is preliminary data.</text>
</comment>
<evidence type="ECO:0000256" key="1">
    <source>
        <dbReference type="SAM" id="Phobius"/>
    </source>
</evidence>
<reference evidence="3" key="1">
    <citation type="submission" date="2016-04" db="EMBL/GenBank/DDBJ databases">
        <authorList>
            <person name="Chen S.-C."/>
            <person name="Lai M.-C."/>
        </authorList>
    </citation>
    <scope>NUCLEOTIDE SEQUENCE [LARGE SCALE GENOMIC DNA]</scope>
    <source>
        <strain evidence="3">AB14</strain>
    </source>
</reference>